<dbReference type="AlphaFoldDB" id="X1B7H3"/>
<feature type="domain" description="Pyruvate carboxyltransferase" evidence="2">
    <location>
        <begin position="10"/>
        <end position="228"/>
    </location>
</feature>
<dbReference type="SUPFAM" id="SSF51569">
    <property type="entry name" value="Aldolase"/>
    <property type="match status" value="1"/>
</dbReference>
<protein>
    <recommendedName>
        <fullName evidence="2">Pyruvate carboxyltransferase domain-containing protein</fullName>
    </recommendedName>
</protein>
<feature type="non-terminal residue" evidence="3">
    <location>
        <position position="228"/>
    </location>
</feature>
<dbReference type="EMBL" id="BART01027218">
    <property type="protein sequence ID" value="GAG91030.1"/>
    <property type="molecule type" value="Genomic_DNA"/>
</dbReference>
<sequence length="228" mass="25672">MAVAKSKRYVNIIDTTLRNGEQTAGVVFSKHEKIRIVKMLDEIGIPEIEVGTPSLGIIERKIIKEIVEDKFNCRIFVYCEAEPENIKYAARCGAKNVVINISTSDIHLKEKYKKNRTWVINKLRETIRTARQNDLNFIISAEDATRTDLEFLLKLVSIAKKKGAYRFRICDTVSKFDPFRTFLYINTISSAIDFPLEVYNHNDFGMATANGMAAIRGGASSLVVSVGG</sequence>
<dbReference type="PANTHER" id="PTHR42880:SF1">
    <property type="entry name" value="ISOPROPYLMALATE_HOMOCITRATE_CITRAMALATE SYNTHASE FAMILY PROTEIN"/>
    <property type="match status" value="1"/>
</dbReference>
<evidence type="ECO:0000259" key="2">
    <source>
        <dbReference type="PROSITE" id="PS50991"/>
    </source>
</evidence>
<dbReference type="PROSITE" id="PS50991">
    <property type="entry name" value="PYR_CT"/>
    <property type="match status" value="1"/>
</dbReference>
<dbReference type="Pfam" id="PF00682">
    <property type="entry name" value="HMGL-like"/>
    <property type="match status" value="1"/>
</dbReference>
<dbReference type="PANTHER" id="PTHR42880">
    <property type="entry name" value="HOMOCITRATE SYNTHASE"/>
    <property type="match status" value="1"/>
</dbReference>
<name>X1B7H3_9ZZZZ</name>
<evidence type="ECO:0000256" key="1">
    <source>
        <dbReference type="ARBA" id="ARBA00022679"/>
    </source>
</evidence>
<organism evidence="3">
    <name type="scientific">marine sediment metagenome</name>
    <dbReference type="NCBI Taxonomy" id="412755"/>
    <lineage>
        <taxon>unclassified sequences</taxon>
        <taxon>metagenomes</taxon>
        <taxon>ecological metagenomes</taxon>
    </lineage>
</organism>
<dbReference type="InterPro" id="IPR000891">
    <property type="entry name" value="PYR_CT"/>
</dbReference>
<evidence type="ECO:0000313" key="3">
    <source>
        <dbReference type="EMBL" id="GAG91030.1"/>
    </source>
</evidence>
<accession>X1B7H3</accession>
<dbReference type="InterPro" id="IPR013785">
    <property type="entry name" value="Aldolase_TIM"/>
</dbReference>
<reference evidence="3" key="1">
    <citation type="journal article" date="2014" name="Front. Microbiol.">
        <title>High frequency of phylogenetically diverse reductive dehalogenase-homologous genes in deep subseafloor sedimentary metagenomes.</title>
        <authorList>
            <person name="Kawai M."/>
            <person name="Futagami T."/>
            <person name="Toyoda A."/>
            <person name="Takaki Y."/>
            <person name="Nishi S."/>
            <person name="Hori S."/>
            <person name="Arai W."/>
            <person name="Tsubouchi T."/>
            <person name="Morono Y."/>
            <person name="Uchiyama I."/>
            <person name="Ito T."/>
            <person name="Fujiyama A."/>
            <person name="Inagaki F."/>
            <person name="Takami H."/>
        </authorList>
    </citation>
    <scope>NUCLEOTIDE SEQUENCE</scope>
    <source>
        <strain evidence="3">Expedition CK06-06</strain>
    </source>
</reference>
<proteinExistence type="predicted"/>
<comment type="caution">
    <text evidence="3">The sequence shown here is derived from an EMBL/GenBank/DDBJ whole genome shotgun (WGS) entry which is preliminary data.</text>
</comment>
<keyword evidence="1" id="KW-0808">Transferase</keyword>
<dbReference type="GO" id="GO:0016740">
    <property type="term" value="F:transferase activity"/>
    <property type="evidence" value="ECO:0007669"/>
    <property type="project" value="UniProtKB-KW"/>
</dbReference>
<dbReference type="Gene3D" id="3.20.20.70">
    <property type="entry name" value="Aldolase class I"/>
    <property type="match status" value="1"/>
</dbReference>
<gene>
    <name evidence="3" type="ORF">S01H4_48303</name>
</gene>